<evidence type="ECO:0000256" key="1">
    <source>
        <dbReference type="SAM" id="Phobius"/>
    </source>
</evidence>
<comment type="caution">
    <text evidence="2">The sequence shown here is derived from an EMBL/GenBank/DDBJ whole genome shotgun (WGS) entry which is preliminary data.</text>
</comment>
<sequence>MPRWEVPYESPDRTLIRYVFALLFSIGVLAPLCALTFSDKQSWVTWVVGPLLVATTITLVWRIVLVGVWIGDRGVKISMIVRTRVVPWPELDRVWLAPATGFDALALWISVRNGPDIETAIWRANSPAVHRNRAKLEQPELSALMERLRAEAQRHSS</sequence>
<name>A0ABQ3YT26_9ACTN</name>
<evidence type="ECO:0000313" key="2">
    <source>
        <dbReference type="EMBL" id="GIE00731.1"/>
    </source>
</evidence>
<organism evidence="2 3">
    <name type="scientific">Paractinoplanes durhamensis</name>
    <dbReference type="NCBI Taxonomy" id="113563"/>
    <lineage>
        <taxon>Bacteria</taxon>
        <taxon>Bacillati</taxon>
        <taxon>Actinomycetota</taxon>
        <taxon>Actinomycetes</taxon>
        <taxon>Micromonosporales</taxon>
        <taxon>Micromonosporaceae</taxon>
        <taxon>Paractinoplanes</taxon>
    </lineage>
</organism>
<keyword evidence="1" id="KW-0812">Transmembrane</keyword>
<dbReference type="EMBL" id="BOML01000019">
    <property type="protein sequence ID" value="GIE00731.1"/>
    <property type="molecule type" value="Genomic_DNA"/>
</dbReference>
<keyword evidence="3" id="KW-1185">Reference proteome</keyword>
<proteinExistence type="predicted"/>
<keyword evidence="1" id="KW-1133">Transmembrane helix</keyword>
<accession>A0ABQ3YT26</accession>
<evidence type="ECO:0008006" key="4">
    <source>
        <dbReference type="Google" id="ProtNLM"/>
    </source>
</evidence>
<keyword evidence="1" id="KW-0472">Membrane</keyword>
<gene>
    <name evidence="2" type="ORF">Adu01nite_20810</name>
</gene>
<reference evidence="2 3" key="1">
    <citation type="submission" date="2021-01" db="EMBL/GenBank/DDBJ databases">
        <title>Whole genome shotgun sequence of Actinoplanes durhamensis NBRC 14914.</title>
        <authorList>
            <person name="Komaki H."/>
            <person name="Tamura T."/>
        </authorList>
    </citation>
    <scope>NUCLEOTIDE SEQUENCE [LARGE SCALE GENOMIC DNA]</scope>
    <source>
        <strain evidence="2 3">NBRC 14914</strain>
    </source>
</reference>
<dbReference type="RefSeq" id="WP_203726364.1">
    <property type="nucleotide sequence ID" value="NZ_BAAATX010000003.1"/>
</dbReference>
<protein>
    <recommendedName>
        <fullName evidence="4">PH domain-containing protein</fullName>
    </recommendedName>
</protein>
<dbReference type="Proteomes" id="UP000637628">
    <property type="component" value="Unassembled WGS sequence"/>
</dbReference>
<feature type="transmembrane region" description="Helical" evidence="1">
    <location>
        <begin position="15"/>
        <end position="37"/>
    </location>
</feature>
<evidence type="ECO:0000313" key="3">
    <source>
        <dbReference type="Proteomes" id="UP000637628"/>
    </source>
</evidence>
<feature type="transmembrane region" description="Helical" evidence="1">
    <location>
        <begin position="43"/>
        <end position="70"/>
    </location>
</feature>